<proteinExistence type="predicted"/>
<feature type="domain" description="VWFD" evidence="5">
    <location>
        <begin position="56"/>
        <end position="239"/>
    </location>
</feature>
<dbReference type="InterPro" id="IPR014853">
    <property type="entry name" value="VWF/SSPO/ZAN-like_Cys-rich_dom"/>
</dbReference>
<dbReference type="Pfam" id="PF08742">
    <property type="entry name" value="C8"/>
    <property type="match status" value="9"/>
</dbReference>
<dbReference type="InterPro" id="IPR025615">
    <property type="entry name" value="TILa_dom"/>
</dbReference>
<dbReference type="SMART" id="SM00832">
    <property type="entry name" value="C8"/>
    <property type="match status" value="9"/>
</dbReference>
<comment type="caution">
    <text evidence="6">The sequence shown here is derived from an EMBL/GenBank/DDBJ whole genome shotgun (WGS) entry which is preliminary data.</text>
</comment>
<evidence type="ECO:0000256" key="3">
    <source>
        <dbReference type="ARBA" id="ARBA00023180"/>
    </source>
</evidence>
<dbReference type="InterPro" id="IPR002919">
    <property type="entry name" value="TIL_dom"/>
</dbReference>
<dbReference type="Proteomes" id="UP001221898">
    <property type="component" value="Unassembled WGS sequence"/>
</dbReference>
<evidence type="ECO:0000259" key="5">
    <source>
        <dbReference type="PROSITE" id="PS51233"/>
    </source>
</evidence>
<organism evidence="6 7">
    <name type="scientific">Aldrovandia affinis</name>
    <dbReference type="NCBI Taxonomy" id="143900"/>
    <lineage>
        <taxon>Eukaryota</taxon>
        <taxon>Metazoa</taxon>
        <taxon>Chordata</taxon>
        <taxon>Craniata</taxon>
        <taxon>Vertebrata</taxon>
        <taxon>Euteleostomi</taxon>
        <taxon>Actinopterygii</taxon>
        <taxon>Neopterygii</taxon>
        <taxon>Teleostei</taxon>
        <taxon>Notacanthiformes</taxon>
        <taxon>Halosauridae</taxon>
        <taxon>Aldrovandia</taxon>
    </lineage>
</organism>
<feature type="domain" description="VWFD" evidence="5">
    <location>
        <begin position="1599"/>
        <end position="1774"/>
    </location>
</feature>
<reference evidence="6" key="1">
    <citation type="journal article" date="2023" name="Science">
        <title>Genome structures resolve the early diversification of teleost fishes.</title>
        <authorList>
            <person name="Parey E."/>
            <person name="Louis A."/>
            <person name="Montfort J."/>
            <person name="Bouchez O."/>
            <person name="Roques C."/>
            <person name="Iampietro C."/>
            <person name="Lluch J."/>
            <person name="Castinel A."/>
            <person name="Donnadieu C."/>
            <person name="Desvignes T."/>
            <person name="Floi Bucao C."/>
            <person name="Jouanno E."/>
            <person name="Wen M."/>
            <person name="Mejri S."/>
            <person name="Dirks R."/>
            <person name="Jansen H."/>
            <person name="Henkel C."/>
            <person name="Chen W.J."/>
            <person name="Zahm M."/>
            <person name="Cabau C."/>
            <person name="Klopp C."/>
            <person name="Thompson A.W."/>
            <person name="Robinson-Rechavi M."/>
            <person name="Braasch I."/>
            <person name="Lecointre G."/>
            <person name="Bobe J."/>
            <person name="Postlethwait J.H."/>
            <person name="Berthelot C."/>
            <person name="Roest Crollius H."/>
            <person name="Guiguen Y."/>
        </authorList>
    </citation>
    <scope>NUCLEOTIDE SEQUENCE</scope>
    <source>
        <strain evidence="6">NC1722</strain>
    </source>
</reference>
<accession>A0AAD7W405</accession>
<feature type="domain" description="VWFD" evidence="5">
    <location>
        <begin position="3536"/>
        <end position="3714"/>
    </location>
</feature>
<protein>
    <recommendedName>
        <fullName evidence="5">VWFD domain-containing protein</fullName>
    </recommendedName>
</protein>
<keyword evidence="2" id="KW-1015">Disulfide bond</keyword>
<sequence length="3714" mass="404545">MQENAEERVMLRYLLTLCASALLGFVADDPCEVAHCDLNQSCVVKDGLPVCQPKTQLCTTWGGSHYHTFNGRAYDFYGTCNYTFARTPCHGSSISSTLFEVHIATVMATEGNATFSSFDQVHIRLQDFDLTIVKGELQQVWVNGLRYRLPFSLSSNVRLYPSGSSLVLETGSGLVLRYDWDHHLMVLVSQGLASTVCGLCGNSTPPALSANGHATLTDAEVVEFVRSWKMVGRNGELCRDNCNSSCPVCSPEQLKAAPGVKVCRLLEDPKGPFADCSKIMNPTLYVHACKADLCVQKGDHAVACRAIKAFADACQGSGIKISPWRKLANCSMVCPLNSHYEVCGSSCPATCGDPDAPSRCQSSCVETCQCDDGFLFGRQGCVRPHHCGCTHQGFYRLPNETFWDDDQCQQRCTCSPASRTVTCIQAWCPHDEKCAILDGAYGCHRGPHGLCLAQGVPHYITFDGRRFDFEGTCVYLLAARCPSTGSLPDFNIEVQNKRRGHDRESSKMVRVRVHGYRIQVSWEVQDKVLVNGLLLGLPTILSLGKVKIYKAGLSLHVECDFGLLLAYNWNNLVTLVVPRSFSGALCGICGNFNGDANDDLVPPNDFYSEYSAALTPWKTIEVDGCVDTVPRNRSQCPDRESGILSGVSHCGKLMDPTGPFRDCHGMVDPVAAFENCVNDTCLNNSSQYILCQTFARYVAACQDAGAKVHDWRSSEFCNMSCPTNSKYTLCSAPLPKACVEPPSPHGAVCREDCECIQGFFRSGNRCVLHSECGCQWDGVYHPAGETFIPKELCQEECTCEGRGRVRCQKSSCPSGTQCSIQNGTRQCYPTPGVGRCSLSGGIHYRTFDGRRYRFYGFCRYTLVQTCNGGVANGSAPAFSVLVQASRLHLEIYGTNLTLVLDQSAKVQVNGVMWNLPAYLGHINVTQHGLRTQVETDAGLALVYDTARFDFLQVIVPHIYAGRLCGLCGDFNGNLEDDLQTLDLRAFITSWEVPFLELVCVERCLNGCVPCNATEAIPFRSEEHCGLLSAPAGPFGACHSMVDPLPHFENCVHDLCVSHGDREKYCSSLRAYTLACQEAGAEVQPWRNRTHCSLICPVNSQYSVCVDACAETCADISANRTCQLSCAEGCQCGPGFRISADRCVSSEECGCFLDGRYYERGEVSWDDRCHRRCNCSATGALRCESAACPKGSRCGLFNGSTTCVGKGQDRSLSTPYSRCWVLGSFYHTFDGSDFDFQGYCNYTLAQDCDRGGTSPPFQVQRNLTKDPSSGLVAVQVSEDHIVIKRGNASFVWVNGQRRHLPLTLQEGEVVVHRIGWYTVIEATFGLSVKYDLQQNLVVLLPKNFSNVCGLCGDNNGNATDDFRTPAGDLVDKAAFGWSWRAGVGGNSCRKDCGELCQRYDLQLGFLTTYEVSLRVFLWSGSSPFVQCYAMVDPSGYHQICARNRCIKELDLQFLCQILQSYTDACQFAKVEIQSWRNSTFCPARCPKHSRYVVCGSVCPPTCADPAGVAMCTLACVETCRCDEGYVLEGDACIPAARCGCTHQGLYHRRDQAFWTDGNCTERCVCYHAFRPASCALSSCGPMANCGLLDGEWECLPYTVETCSLESGRHFHTFDRRSYRFHGSCAYQLVGLCSDEARLTPFKVEVENAGDLGSGLRVAIKVYNVSVAVSSGNDRLIQVDGLHRNMPCTVAGGKVAVHTSLLRTLVQADFGLSVVLDANERLTVMLLSKYAGVTCGLCGNYNGNPADDLKGPGGQKDLSPSELVRSWRTDDLPWCVEGCRGNCPTCTPEQREDHSKPSACGRLLNANGPFRICHGKVDPGRFYNNCISDLCIHKGLSFALCQSLANYVAACQEASVEVYNWRSSDFCNRVCSKDMVYDLCPISPHHTCPGFPVPNIALTPPGVCYENCACLPGLLLSGSLCVQPGNCGCFHQGQYLQLGEVSLTCGERCHCKARGEVACYSVFCTVDEECRVQSGRRNCYPRSHFGHCSLEGGSHYSTFDGQDFHFLGTCDYTLSQSCSPNDVPPSTVPFTVLIQNGESDQLQVRVEVYGLELMLSAKHDYKVWVNGVLESFPFSVFNLTVYRQGLYLIVQALDSVRVTFDLRNHVVVHVPETYKNGTCGLCGNYNGDSTDDLRLPNGTMTSDLTTLGAAWKHLSGGSACSDGCGENCPLCVSLLPHYASDHYCGLTISHDGAFNGCRHLVDPTSYYTNCLYDLCVSEGQVEQLCDGLQAYAVACQEAGVQVSPWRNGTKCMFQCPQFSHYTPCVNACLSLCAEVHSIVECPAGCAEGCQCDPGFLYDGNACIPPEECGCFLDGRRFQLGEARLLQNCTLKCTCGPPVVCKPYACPDSHICAVKGGVMSCHSSDPCEGKCGRGERCAERDGGAACEALRLDLCWVWGSPHFHSFSGKDFDFDGTCTYVLAASSGGRGDLTPFTVTGKNEWRRSSKASSLRVVTVTVYGYTLIMRRLVKGAVMVNGLVSPLPVSLRDWIRVDYWGDLALLQTDFGLQVLYDWKSLVLVALHQKYRGMAYGLCLYDGDHAGNGTETGASALMQWASTYAISDGDWLCCSDCELLSPNVMAGDERGYRERCAIIKDMTGPLAPCNKGVSAESFLQGCEKDLSNGAGAKGMLAQALKAYSTICEYHGFSFAPSRDLYSRVPRYATAVDDINLCGPHSHSSVCASPCRRSCDHFTSPACKEPCIQDCTCDEGYVYIGQTCVPEEQCGCLDSIGQPRQLNETFWAPENCQERCTCSPFNRTIRCVWVPCPAGQGCQVLNGVRDCHPTDPFNCTLLGGHHLLGFSGQSFEFHSGCSYTLALVKTGTSSFVHFEVGIANASSNSRLFHSLDLWVQVHGKELVIAKEMPDGLTVNGLYVALPYSFNEGQVIAYRSPASIMIQADFGLQVVLYRTGMITVAVPGAYGSVVSGMCGGLRTRSGALAKNAQEFGDSWKAGGVDCQLSGAPGLRECTADEFEIFKDCHFCQVLLDEQGPFKECNGVLDPQPYFGACLVDTCAYSGHPVALCNSITDYATACQAANRMVRQWRTDTFCGADCPQNSHYELCGPSCPSTCNDAFASAHCSSRCQEGCQCDRGFLLSDGKCVPDSDCGCQYKGQYYPHGTYYLGDWCEEKCHCGTGGSMACSPGSCGPQETCAVAGGFAECVPSEHGTCQVLGGFGYITFDGHALPHHGACTYILAQSDAPDLPRFKVLVSIDRVEDGTDDPLKAVVLIVGKGKEVEIFPRILWKVRCNQEDFTLPTDVNSCGVKAYQDGGSSVVVTDFGLQIRFRSSLYVQVAVPASYTGAISGLCGNYNGDKSDDLKLRSGEPTSSTSRFLSTWAEEVPGHLCALEASLNSGVSKPPTGDPCDLLKCMSGPFRNCCSTVDVGPYFDACVRSRGVTSRKLEALCLAMEAYAAGCQAEGIKVDAWRKTCPLVCPDRSYASGSVDLCTNTCAEMLTPGLCKRSSEGCQCNASGVFNGEECMPVSQCGCVHRGRYIKNKEYLYTKGCSKRCWCEVFGGVACEPTACSAGEQCLLRGGAWGCRSDQGVCQLLPSLALRTLDGLQLYLTPGVPYNLISLCDHNCDRWFRLVTYQGACGKPWTVNALHLQLQNANVVIQNGGAYVNGKLVSLPFNLPSGVSLSRVWERPEVRILVRKDSESETEPDPEPELELEVSMLGDVRVRPSPAYSEQLCGVCRNYNGVPSDDLPDSITPWVMKKFHGCGFGG</sequence>
<evidence type="ECO:0000256" key="2">
    <source>
        <dbReference type="ARBA" id="ARBA00023157"/>
    </source>
</evidence>
<dbReference type="GO" id="GO:0031012">
    <property type="term" value="C:extracellular matrix"/>
    <property type="evidence" value="ECO:0007669"/>
    <property type="project" value="TreeGrafter"/>
</dbReference>
<feature type="domain" description="VWFD" evidence="5">
    <location>
        <begin position="2389"/>
        <end position="2565"/>
    </location>
</feature>
<dbReference type="SMART" id="SM00215">
    <property type="entry name" value="VWC_out"/>
    <property type="match status" value="6"/>
</dbReference>
<keyword evidence="4" id="KW-0732">Signal</keyword>
<evidence type="ECO:0000313" key="7">
    <source>
        <dbReference type="Proteomes" id="UP001221898"/>
    </source>
</evidence>
<dbReference type="InterPro" id="IPR001007">
    <property type="entry name" value="VWF_dom"/>
</dbReference>
<feature type="domain" description="VWFD" evidence="5">
    <location>
        <begin position="834"/>
        <end position="1000"/>
    </location>
</feature>
<dbReference type="Gene3D" id="2.10.25.10">
    <property type="entry name" value="Laminin"/>
    <property type="match status" value="7"/>
</dbReference>
<dbReference type="SUPFAM" id="SSF57567">
    <property type="entry name" value="Serine protease inhibitors"/>
    <property type="match status" value="8"/>
</dbReference>
<keyword evidence="3" id="KW-0325">Glycoprotein</keyword>
<dbReference type="InterPro" id="IPR050780">
    <property type="entry name" value="Mucin_vWF_Thrombospondin_sf"/>
</dbReference>
<feature type="chain" id="PRO_5042159649" description="VWFD domain-containing protein" evidence="4">
    <location>
        <begin position="28"/>
        <end position="3714"/>
    </location>
</feature>
<dbReference type="PANTHER" id="PTHR11339:SF244">
    <property type="entry name" value="IGGFC-BINDING PROTEIN"/>
    <property type="match status" value="1"/>
</dbReference>
<feature type="domain" description="VWFD" evidence="5">
    <location>
        <begin position="3159"/>
        <end position="3338"/>
    </location>
</feature>
<dbReference type="PANTHER" id="PTHR11339">
    <property type="entry name" value="EXTRACELLULAR MATRIX GLYCOPROTEIN RELATED"/>
    <property type="match status" value="1"/>
</dbReference>
<evidence type="ECO:0000256" key="1">
    <source>
        <dbReference type="ARBA" id="ARBA00022737"/>
    </source>
</evidence>
<dbReference type="SMART" id="SM00216">
    <property type="entry name" value="VWD"/>
    <property type="match status" value="10"/>
</dbReference>
<feature type="domain" description="VWFD" evidence="5">
    <location>
        <begin position="1216"/>
        <end position="1388"/>
    </location>
</feature>
<feature type="signal peptide" evidence="4">
    <location>
        <begin position="1"/>
        <end position="27"/>
    </location>
</feature>
<dbReference type="Pfam" id="PF01826">
    <property type="entry name" value="TIL"/>
    <property type="match status" value="6"/>
</dbReference>
<dbReference type="InterPro" id="IPR001846">
    <property type="entry name" value="VWF_type-D"/>
</dbReference>
<gene>
    <name evidence="6" type="ORF">AAFF_G00232850</name>
</gene>
<dbReference type="Pfam" id="PF12714">
    <property type="entry name" value="TILa"/>
    <property type="match status" value="5"/>
</dbReference>
<feature type="domain" description="VWFD" evidence="5">
    <location>
        <begin position="449"/>
        <end position="626"/>
    </location>
</feature>
<evidence type="ECO:0000256" key="4">
    <source>
        <dbReference type="SAM" id="SignalP"/>
    </source>
</evidence>
<dbReference type="CDD" id="cd19941">
    <property type="entry name" value="TIL"/>
    <property type="match status" value="7"/>
</dbReference>
<evidence type="ECO:0000313" key="6">
    <source>
        <dbReference type="EMBL" id="KAJ8378920.1"/>
    </source>
</evidence>
<dbReference type="InterPro" id="IPR036084">
    <property type="entry name" value="Ser_inhib-like_sf"/>
</dbReference>
<feature type="domain" description="VWFD" evidence="5">
    <location>
        <begin position="1984"/>
        <end position="2159"/>
    </location>
</feature>
<dbReference type="PROSITE" id="PS51233">
    <property type="entry name" value="VWFD"/>
    <property type="match status" value="10"/>
</dbReference>
<keyword evidence="7" id="KW-1185">Reference proteome</keyword>
<dbReference type="EMBL" id="JAINUG010000306">
    <property type="protein sequence ID" value="KAJ8378920.1"/>
    <property type="molecule type" value="Genomic_DNA"/>
</dbReference>
<name>A0AAD7W405_9TELE</name>
<dbReference type="FunFam" id="2.10.25.10:FF:000055">
    <property type="entry name" value="alpha-tectorin isoform X1"/>
    <property type="match status" value="5"/>
</dbReference>
<dbReference type="GO" id="GO:0005615">
    <property type="term" value="C:extracellular space"/>
    <property type="evidence" value="ECO:0007669"/>
    <property type="project" value="TreeGrafter"/>
</dbReference>
<feature type="domain" description="VWFD" evidence="5">
    <location>
        <begin position="2782"/>
        <end position="2951"/>
    </location>
</feature>
<dbReference type="Pfam" id="PF00094">
    <property type="entry name" value="VWD"/>
    <property type="match status" value="10"/>
</dbReference>
<keyword evidence="1" id="KW-0677">Repeat</keyword>